<dbReference type="InterPro" id="IPR029066">
    <property type="entry name" value="PLP-binding_barrel"/>
</dbReference>
<dbReference type="SMART" id="SM01005">
    <property type="entry name" value="Ala_racemase_C"/>
    <property type="match status" value="1"/>
</dbReference>
<comment type="similarity">
    <text evidence="3 7">Belongs to the alanine racemase family.</text>
</comment>
<sequence>MSCAGHLTIDLGALQNNWRALKARVGEACDCAAVVKANAYGLGVDHVVPALSAAGAGTFFVATPEEGQEVRALVPDAPIYVLSGVFTGRLALYDDAALRPILGHPDEISEWARFCEAKGETLPAGLHIDTGMNRLGLTHAQAEALANDSQLLRAFDLTLVMSHLACADDRDSPLNRQQLAAFERGSALFPGVPRSLANSSGVFLGADYHFELVRPGIALYGGNPTPKAATPMRCVATIEAEVIHLRDVSPGEAVGYGATRTAERPTRIATVNVGYADGMHRLVGSTDERDGAFASVGGIRCPLFGRVSMDMLAIDVTDVPEGTVVRGSRVEVMGPTISVDELAEAALTIPYELLTALGARYKRSYIGYTQNGEDALTHG</sequence>
<dbReference type="PANTHER" id="PTHR30511">
    <property type="entry name" value="ALANINE RACEMASE"/>
    <property type="match status" value="1"/>
</dbReference>
<protein>
    <recommendedName>
        <fullName evidence="4 7">Alanine racemase</fullName>
        <ecNumber evidence="4 7">5.1.1.1</ecNumber>
    </recommendedName>
</protein>
<dbReference type="InterPro" id="IPR009006">
    <property type="entry name" value="Ala_racemase/Decarboxylase_C"/>
</dbReference>
<dbReference type="EC" id="5.1.1.1" evidence="4 7"/>
<dbReference type="InterPro" id="IPR001608">
    <property type="entry name" value="Ala_racemase_N"/>
</dbReference>
<evidence type="ECO:0000256" key="1">
    <source>
        <dbReference type="ARBA" id="ARBA00000316"/>
    </source>
</evidence>
<dbReference type="GO" id="GO:0008784">
    <property type="term" value="F:alanine racemase activity"/>
    <property type="evidence" value="ECO:0007669"/>
    <property type="project" value="UniProtKB-UniRule"/>
</dbReference>
<dbReference type="STRING" id="197461.A3843_14765"/>
<dbReference type="InterPro" id="IPR011079">
    <property type="entry name" value="Ala_racemase_C"/>
</dbReference>
<evidence type="ECO:0000313" key="12">
    <source>
        <dbReference type="Proteomes" id="UP000185783"/>
    </source>
</evidence>
<organism evidence="11 12">
    <name type="scientific">Pseudovibrio exalbescens</name>
    <dbReference type="NCBI Taxonomy" id="197461"/>
    <lineage>
        <taxon>Bacteria</taxon>
        <taxon>Pseudomonadati</taxon>
        <taxon>Pseudomonadota</taxon>
        <taxon>Alphaproteobacteria</taxon>
        <taxon>Hyphomicrobiales</taxon>
        <taxon>Stappiaceae</taxon>
        <taxon>Pseudovibrio</taxon>
    </lineage>
</organism>
<feature type="active site" description="Proton acceptor; specific for D-alanine" evidence="7">
    <location>
        <position position="36"/>
    </location>
</feature>
<evidence type="ECO:0000256" key="5">
    <source>
        <dbReference type="ARBA" id="ARBA00022898"/>
    </source>
</evidence>
<comment type="caution">
    <text evidence="11">The sequence shown here is derived from an EMBL/GenBank/DDBJ whole genome shotgun (WGS) entry which is preliminary data.</text>
</comment>
<dbReference type="InterPro" id="IPR020622">
    <property type="entry name" value="Ala_racemase_pyridoxalP-BS"/>
</dbReference>
<dbReference type="Proteomes" id="UP000185783">
    <property type="component" value="Unassembled WGS sequence"/>
</dbReference>
<dbReference type="NCBIfam" id="TIGR00492">
    <property type="entry name" value="alr"/>
    <property type="match status" value="1"/>
</dbReference>
<evidence type="ECO:0000256" key="2">
    <source>
        <dbReference type="ARBA" id="ARBA00001933"/>
    </source>
</evidence>
<evidence type="ECO:0000256" key="8">
    <source>
        <dbReference type="PIRSR" id="PIRSR600821-50"/>
    </source>
</evidence>
<keyword evidence="5 7" id="KW-0663">Pyridoxal phosphate</keyword>
<dbReference type="GO" id="GO:0005829">
    <property type="term" value="C:cytosol"/>
    <property type="evidence" value="ECO:0007669"/>
    <property type="project" value="TreeGrafter"/>
</dbReference>
<keyword evidence="6 7" id="KW-0413">Isomerase</keyword>
<dbReference type="GO" id="GO:0030632">
    <property type="term" value="P:D-alanine biosynthetic process"/>
    <property type="evidence" value="ECO:0007669"/>
    <property type="project" value="UniProtKB-UniRule"/>
</dbReference>
<dbReference type="InterPro" id="IPR000821">
    <property type="entry name" value="Ala_racemase"/>
</dbReference>
<gene>
    <name evidence="11" type="ORF">A3843_14765</name>
</gene>
<dbReference type="GO" id="GO:0030170">
    <property type="term" value="F:pyridoxal phosphate binding"/>
    <property type="evidence" value="ECO:0007669"/>
    <property type="project" value="UniProtKB-UniRule"/>
</dbReference>
<dbReference type="Pfam" id="PF01168">
    <property type="entry name" value="Ala_racemase_N"/>
    <property type="match status" value="1"/>
</dbReference>
<keyword evidence="12" id="KW-1185">Reference proteome</keyword>
<evidence type="ECO:0000256" key="4">
    <source>
        <dbReference type="ARBA" id="ARBA00013089"/>
    </source>
</evidence>
<dbReference type="SUPFAM" id="SSF50621">
    <property type="entry name" value="Alanine racemase C-terminal domain-like"/>
    <property type="match status" value="1"/>
</dbReference>
<evidence type="ECO:0000256" key="9">
    <source>
        <dbReference type="PIRSR" id="PIRSR600821-52"/>
    </source>
</evidence>
<comment type="pathway">
    <text evidence="7">Amino-acid biosynthesis; D-alanine biosynthesis; D-alanine from L-alanine: step 1/1.</text>
</comment>
<name>A0A1U7JE37_9HYPH</name>
<dbReference type="EMBL" id="LVVZ01000022">
    <property type="protein sequence ID" value="OKL43003.1"/>
    <property type="molecule type" value="Genomic_DNA"/>
</dbReference>
<dbReference type="HAMAP" id="MF_01201">
    <property type="entry name" value="Ala_racemase"/>
    <property type="match status" value="1"/>
</dbReference>
<dbReference type="UniPathway" id="UPA00042">
    <property type="reaction ID" value="UER00497"/>
</dbReference>
<comment type="catalytic activity">
    <reaction evidence="1 7">
        <text>L-alanine = D-alanine</text>
        <dbReference type="Rhea" id="RHEA:20249"/>
        <dbReference type="ChEBI" id="CHEBI:57416"/>
        <dbReference type="ChEBI" id="CHEBI:57972"/>
        <dbReference type="EC" id="5.1.1.1"/>
    </reaction>
</comment>
<dbReference type="PANTHER" id="PTHR30511:SF0">
    <property type="entry name" value="ALANINE RACEMASE, CATABOLIC-RELATED"/>
    <property type="match status" value="1"/>
</dbReference>
<feature type="binding site" evidence="7 9">
    <location>
        <position position="309"/>
    </location>
    <ligand>
        <name>substrate</name>
    </ligand>
</feature>
<dbReference type="AlphaFoldDB" id="A0A1U7JE37"/>
<accession>A0A1U7JE37</accession>
<evidence type="ECO:0000259" key="10">
    <source>
        <dbReference type="SMART" id="SM01005"/>
    </source>
</evidence>
<dbReference type="Pfam" id="PF00842">
    <property type="entry name" value="Ala_racemase_C"/>
    <property type="match status" value="1"/>
</dbReference>
<dbReference type="PRINTS" id="PR00992">
    <property type="entry name" value="ALARACEMASE"/>
</dbReference>
<dbReference type="CDD" id="cd00430">
    <property type="entry name" value="PLPDE_III_AR"/>
    <property type="match status" value="1"/>
</dbReference>
<dbReference type="PROSITE" id="PS00395">
    <property type="entry name" value="ALANINE_RACEMASE"/>
    <property type="match status" value="1"/>
</dbReference>
<evidence type="ECO:0000256" key="6">
    <source>
        <dbReference type="ARBA" id="ARBA00023235"/>
    </source>
</evidence>
<feature type="active site" description="Proton acceptor; specific for L-alanine" evidence="7">
    <location>
        <position position="256"/>
    </location>
</feature>
<evidence type="ECO:0000256" key="3">
    <source>
        <dbReference type="ARBA" id="ARBA00007880"/>
    </source>
</evidence>
<dbReference type="Gene3D" id="3.20.20.10">
    <property type="entry name" value="Alanine racemase"/>
    <property type="match status" value="1"/>
</dbReference>
<feature type="domain" description="Alanine racemase C-terminal" evidence="10">
    <location>
        <begin position="235"/>
        <end position="366"/>
    </location>
</feature>
<feature type="binding site" evidence="7 9">
    <location>
        <position position="134"/>
    </location>
    <ligand>
        <name>substrate</name>
    </ligand>
</feature>
<comment type="function">
    <text evidence="7">Catalyzes the interconversion of L-alanine and D-alanine. May also act on other amino acids.</text>
</comment>
<feature type="modified residue" description="N6-(pyridoxal phosphate)lysine" evidence="7 8">
    <location>
        <position position="36"/>
    </location>
</feature>
<evidence type="ECO:0000256" key="7">
    <source>
        <dbReference type="HAMAP-Rule" id="MF_01201"/>
    </source>
</evidence>
<dbReference type="Gene3D" id="2.40.37.10">
    <property type="entry name" value="Lyase, Ornithine Decarboxylase, Chain A, domain 1"/>
    <property type="match status" value="1"/>
</dbReference>
<proteinExistence type="inferred from homology"/>
<dbReference type="SUPFAM" id="SSF51419">
    <property type="entry name" value="PLP-binding barrel"/>
    <property type="match status" value="1"/>
</dbReference>
<comment type="cofactor">
    <cofactor evidence="2 7 8">
        <name>pyridoxal 5'-phosphate</name>
        <dbReference type="ChEBI" id="CHEBI:597326"/>
    </cofactor>
</comment>
<evidence type="ECO:0000313" key="11">
    <source>
        <dbReference type="EMBL" id="OKL43003.1"/>
    </source>
</evidence>
<reference evidence="11 12" key="1">
    <citation type="submission" date="2016-03" db="EMBL/GenBank/DDBJ databases">
        <title>Genome sequence of Nesiotobacter sp. nov., a moderately halophilic alphaproteobacterium isolated from the Yellow Sea, China.</title>
        <authorList>
            <person name="Zhang G."/>
            <person name="Zhang R."/>
        </authorList>
    </citation>
    <scope>NUCLEOTIDE SEQUENCE [LARGE SCALE GENOMIC DNA]</scope>
    <source>
        <strain evidence="11 12">WB1-6</strain>
    </source>
</reference>